<keyword evidence="9" id="KW-1185">Reference proteome</keyword>
<evidence type="ECO:0000256" key="5">
    <source>
        <dbReference type="ARBA" id="ARBA00023002"/>
    </source>
</evidence>
<dbReference type="GO" id="GO:0046872">
    <property type="term" value="F:metal ion binding"/>
    <property type="evidence" value="ECO:0007669"/>
    <property type="project" value="UniProtKB-KW"/>
</dbReference>
<sequence length="472" mass="54451">MYGNFRYSAVRTCLRSLRFVGQQIRTVTTESITREGDGRFITKERSFKKGVLNTIYDNYTTTVTYKLEEGQSEPVTVAFSNLFLRDASKSLMSVDPGSGQKLFTTGSLLLNKHSMIPNRVEIVSDGKAVKVDWSDGDSFSYSLEFLHEHSGLYPLNYISKHDPVLWDRDLMAAQIERQLYIDYDSFISSNSSKGLYRSLINLQKYGITFVNNIPEQVPGRPVYVKKIAEHIGNIYHTFYGEIFDVINKSSAENIAYTNHPLPLHMDLLYLENVPGWQLLHAIKNSFGGKESGANYFVNAFRAAKYVCETDIDAYNALKIVPINYGYFRDDKRYYQSRPLIEENDYIESNASTGLFSDLVKCVNYSPPFQKPLTFGIWDKPKDLSVITPHQKLTERFRFRDFQRGLALFEDYINSPENQYRVKLPEGTCVIFDNRKILHARTAFNGKRWLQGCYLNRDCVESKLRYLDETYGK</sequence>
<dbReference type="InterPro" id="IPR003819">
    <property type="entry name" value="TauD/TfdA-like"/>
</dbReference>
<keyword evidence="5" id="KW-0560">Oxidoreductase</keyword>
<evidence type="ECO:0000256" key="3">
    <source>
        <dbReference type="ARBA" id="ARBA00022723"/>
    </source>
</evidence>
<dbReference type="SUPFAM" id="SSF51197">
    <property type="entry name" value="Clavaminate synthase-like"/>
    <property type="match status" value="1"/>
</dbReference>
<dbReference type="OrthoDB" id="406634at2759"/>
<dbReference type="Gene3D" id="3.60.130.10">
    <property type="entry name" value="Clavaminate synthase-like"/>
    <property type="match status" value="1"/>
</dbReference>
<evidence type="ECO:0000256" key="4">
    <source>
        <dbReference type="ARBA" id="ARBA00022964"/>
    </source>
</evidence>
<keyword evidence="3" id="KW-0479">Metal-binding</keyword>
<keyword evidence="6" id="KW-0408">Iron</keyword>
<proteinExistence type="inferred from homology"/>
<protein>
    <submittedName>
        <fullName evidence="8">HDR020Wp</fullName>
    </submittedName>
</protein>
<dbReference type="RefSeq" id="XP_017987759.1">
    <property type="nucleotide sequence ID" value="XM_018132270.1"/>
</dbReference>
<dbReference type="AlphaFoldDB" id="A0A109UZG5"/>
<reference evidence="8 9" key="1">
    <citation type="submission" date="2016-01" db="EMBL/GenBank/DDBJ databases">
        <title>Genome sequence of the yeast Holleya sinecauda.</title>
        <authorList>
            <person name="Dietrich F.S."/>
        </authorList>
    </citation>
    <scope>NUCLEOTIDE SEQUENCE [LARGE SCALE GENOMIC DNA]</scope>
    <source>
        <strain evidence="8 9">ATCC 58844</strain>
    </source>
</reference>
<dbReference type="GO" id="GO:0005739">
    <property type="term" value="C:mitochondrion"/>
    <property type="evidence" value="ECO:0007669"/>
    <property type="project" value="TreeGrafter"/>
</dbReference>
<dbReference type="PANTHER" id="PTHR10696">
    <property type="entry name" value="GAMMA-BUTYROBETAINE HYDROXYLASE-RELATED"/>
    <property type="match status" value="1"/>
</dbReference>
<dbReference type="EMBL" id="CP014244">
    <property type="protein sequence ID" value="AMD20763.1"/>
    <property type="molecule type" value="Genomic_DNA"/>
</dbReference>
<comment type="similarity">
    <text evidence="2">Belongs to the gamma-BBH/TMLD family.</text>
</comment>
<evidence type="ECO:0000256" key="6">
    <source>
        <dbReference type="ARBA" id="ARBA00023004"/>
    </source>
</evidence>
<keyword evidence="4" id="KW-0223">Dioxygenase</keyword>
<accession>A0A109UZG5</accession>
<evidence type="ECO:0000256" key="2">
    <source>
        <dbReference type="ARBA" id="ARBA00008654"/>
    </source>
</evidence>
<evidence type="ECO:0000256" key="1">
    <source>
        <dbReference type="ARBA" id="ARBA00001954"/>
    </source>
</evidence>
<comment type="cofactor">
    <cofactor evidence="1">
        <name>Fe(2+)</name>
        <dbReference type="ChEBI" id="CHEBI:29033"/>
    </cofactor>
</comment>
<dbReference type="GO" id="GO:0045329">
    <property type="term" value="P:carnitine biosynthetic process"/>
    <property type="evidence" value="ECO:0007669"/>
    <property type="project" value="TreeGrafter"/>
</dbReference>
<dbReference type="GO" id="GO:0051213">
    <property type="term" value="F:dioxygenase activity"/>
    <property type="evidence" value="ECO:0007669"/>
    <property type="project" value="UniProtKB-KW"/>
</dbReference>
<dbReference type="InterPro" id="IPR042098">
    <property type="entry name" value="TauD-like_sf"/>
</dbReference>
<evidence type="ECO:0000259" key="7">
    <source>
        <dbReference type="Pfam" id="PF02668"/>
    </source>
</evidence>
<name>A0A109UZG5_9SACH</name>
<dbReference type="InterPro" id="IPR050411">
    <property type="entry name" value="AlphaKG_dependent_hydroxylases"/>
</dbReference>
<dbReference type="CDD" id="cd00250">
    <property type="entry name" value="CAS_like"/>
    <property type="match status" value="1"/>
</dbReference>
<dbReference type="GeneID" id="28724026"/>
<dbReference type="PANTHER" id="PTHR10696:SF25">
    <property type="entry name" value="OXIDOREDUCTASE AIM17-RELATED"/>
    <property type="match status" value="1"/>
</dbReference>
<dbReference type="Pfam" id="PF02668">
    <property type="entry name" value="TauD"/>
    <property type="match status" value="1"/>
</dbReference>
<dbReference type="Proteomes" id="UP000243052">
    <property type="component" value="Chromosome iv"/>
</dbReference>
<evidence type="ECO:0000313" key="9">
    <source>
        <dbReference type="Proteomes" id="UP000243052"/>
    </source>
</evidence>
<dbReference type="InterPro" id="IPR038492">
    <property type="entry name" value="GBBH-like_N_sf"/>
</dbReference>
<gene>
    <name evidence="8" type="ORF">AW171_hschr42677</name>
</gene>
<dbReference type="STRING" id="45286.A0A109UZG5"/>
<evidence type="ECO:0000313" key="8">
    <source>
        <dbReference type="EMBL" id="AMD20763.1"/>
    </source>
</evidence>
<organism evidence="8 9">
    <name type="scientific">Eremothecium sinecaudum</name>
    <dbReference type="NCBI Taxonomy" id="45286"/>
    <lineage>
        <taxon>Eukaryota</taxon>
        <taxon>Fungi</taxon>
        <taxon>Dikarya</taxon>
        <taxon>Ascomycota</taxon>
        <taxon>Saccharomycotina</taxon>
        <taxon>Saccharomycetes</taxon>
        <taxon>Saccharomycetales</taxon>
        <taxon>Saccharomycetaceae</taxon>
        <taxon>Eremothecium</taxon>
    </lineage>
</organism>
<dbReference type="Gene3D" id="3.30.2020.30">
    <property type="match status" value="1"/>
</dbReference>
<feature type="domain" description="TauD/TfdA-like" evidence="7">
    <location>
        <begin position="180"/>
        <end position="453"/>
    </location>
</feature>